<dbReference type="EMBL" id="VNIB01000004">
    <property type="protein sequence ID" value="TYO99029.1"/>
    <property type="molecule type" value="Genomic_DNA"/>
</dbReference>
<evidence type="ECO:0000313" key="7">
    <source>
        <dbReference type="EMBL" id="TYO99029.1"/>
    </source>
</evidence>
<dbReference type="GO" id="GO:0006637">
    <property type="term" value="P:acyl-CoA metabolic process"/>
    <property type="evidence" value="ECO:0007669"/>
    <property type="project" value="TreeGrafter"/>
</dbReference>
<keyword evidence="2" id="KW-0436">Ligase</keyword>
<dbReference type="InterPro" id="IPR045851">
    <property type="entry name" value="AMP-bd_C_sf"/>
</dbReference>
<feature type="domain" description="AMP-dependent synthetase/ligase" evidence="5">
    <location>
        <begin position="49"/>
        <end position="405"/>
    </location>
</feature>
<evidence type="ECO:0000259" key="6">
    <source>
        <dbReference type="Pfam" id="PF13193"/>
    </source>
</evidence>
<protein>
    <submittedName>
        <fullName evidence="7">Acetyl-CoA synthetase</fullName>
    </submittedName>
</protein>
<name>A0A5D3WNU3_9BACT</name>
<evidence type="ECO:0000256" key="3">
    <source>
        <dbReference type="ARBA" id="ARBA00022741"/>
    </source>
</evidence>
<dbReference type="GO" id="GO:0005524">
    <property type="term" value="F:ATP binding"/>
    <property type="evidence" value="ECO:0007669"/>
    <property type="project" value="UniProtKB-KW"/>
</dbReference>
<keyword evidence="8" id="KW-1185">Reference proteome</keyword>
<dbReference type="Pfam" id="PF00501">
    <property type="entry name" value="AMP-binding"/>
    <property type="match status" value="1"/>
</dbReference>
<dbReference type="RefSeq" id="WP_148895493.1">
    <property type="nucleotide sequence ID" value="NZ_VNIB01000004.1"/>
</dbReference>
<dbReference type="GO" id="GO:0006633">
    <property type="term" value="P:fatty acid biosynthetic process"/>
    <property type="evidence" value="ECO:0007669"/>
    <property type="project" value="TreeGrafter"/>
</dbReference>
<feature type="domain" description="AMP-binding enzyme C-terminal" evidence="6">
    <location>
        <begin position="469"/>
        <end position="547"/>
    </location>
</feature>
<evidence type="ECO:0000313" key="8">
    <source>
        <dbReference type="Proteomes" id="UP000324159"/>
    </source>
</evidence>
<organism evidence="7 8">
    <name type="scientific">Geothermobacter ehrlichii</name>
    <dbReference type="NCBI Taxonomy" id="213224"/>
    <lineage>
        <taxon>Bacteria</taxon>
        <taxon>Pseudomonadati</taxon>
        <taxon>Thermodesulfobacteriota</taxon>
        <taxon>Desulfuromonadia</taxon>
        <taxon>Desulfuromonadales</taxon>
        <taxon>Geothermobacteraceae</taxon>
        <taxon>Geothermobacter</taxon>
    </lineage>
</organism>
<dbReference type="PANTHER" id="PTHR43605:SF10">
    <property type="entry name" value="ACYL-COA SYNTHETASE MEDIUM CHAIN FAMILY MEMBER 3"/>
    <property type="match status" value="1"/>
</dbReference>
<dbReference type="InterPro" id="IPR025110">
    <property type="entry name" value="AMP-bd_C"/>
</dbReference>
<dbReference type="GO" id="GO:0004321">
    <property type="term" value="F:fatty-acyl-CoA synthase activity"/>
    <property type="evidence" value="ECO:0007669"/>
    <property type="project" value="TreeGrafter"/>
</dbReference>
<gene>
    <name evidence="7" type="ORF">EDC39_104153</name>
</gene>
<accession>A0A5D3WNU3</accession>
<dbReference type="FunFam" id="3.30.300.30:FF:000005">
    <property type="entry name" value="Acyl-coenzyme A synthetase ACSM5, mitochondrial"/>
    <property type="match status" value="1"/>
</dbReference>
<dbReference type="AlphaFoldDB" id="A0A5D3WNU3"/>
<dbReference type="GO" id="GO:0016405">
    <property type="term" value="F:CoA-ligase activity"/>
    <property type="evidence" value="ECO:0007669"/>
    <property type="project" value="UniProtKB-ARBA"/>
</dbReference>
<evidence type="ECO:0000256" key="1">
    <source>
        <dbReference type="ARBA" id="ARBA00006432"/>
    </source>
</evidence>
<keyword evidence="4" id="KW-0067">ATP-binding</keyword>
<comment type="similarity">
    <text evidence="1">Belongs to the ATP-dependent AMP-binding enzyme family.</text>
</comment>
<dbReference type="Gene3D" id="3.40.50.12780">
    <property type="entry name" value="N-terminal domain of ligase-like"/>
    <property type="match status" value="1"/>
</dbReference>
<dbReference type="InterPro" id="IPR000873">
    <property type="entry name" value="AMP-dep_synth/lig_dom"/>
</dbReference>
<dbReference type="GO" id="GO:0015645">
    <property type="term" value="F:fatty acid ligase activity"/>
    <property type="evidence" value="ECO:0007669"/>
    <property type="project" value="TreeGrafter"/>
</dbReference>
<dbReference type="SUPFAM" id="SSF56801">
    <property type="entry name" value="Acetyl-CoA synthetase-like"/>
    <property type="match status" value="1"/>
</dbReference>
<keyword evidence="3" id="KW-0547">Nucleotide-binding</keyword>
<comment type="caution">
    <text evidence="7">The sequence shown here is derived from an EMBL/GenBank/DDBJ whole genome shotgun (WGS) entry which is preliminary data.</text>
</comment>
<evidence type="ECO:0000259" key="5">
    <source>
        <dbReference type="Pfam" id="PF00501"/>
    </source>
</evidence>
<dbReference type="Gene3D" id="3.30.300.30">
    <property type="match status" value="1"/>
</dbReference>
<dbReference type="Pfam" id="PF13193">
    <property type="entry name" value="AMP-binding_C"/>
    <property type="match status" value="1"/>
</dbReference>
<dbReference type="PANTHER" id="PTHR43605">
    <property type="entry name" value="ACYL-COENZYME A SYNTHETASE"/>
    <property type="match status" value="1"/>
</dbReference>
<dbReference type="OrthoDB" id="9799237at2"/>
<sequence length="566" mass="63958">MKMSAHAYDNMPVNLHGPNMHDYEETVAGYQLHVPEFFNYGFDVIDRWAQDRTKLALVWADRSGEEIRKYSFYDLQSLSNRFANALRGLGFKKGDRLFVMVPRLVEWYAVMLGSIKLGVIPLPAPNILVPKDIEYRINQAEAVGAVVWHENAEKLDAAKGNCPSLRHLISLGAERQGWHSFSELMEQASPRLSREEVEPTRSDDVMLIYFTSGTTRFPKMVPHTQASYGIGHIITAKFWQDLKPTDLHWTLSDTGWAKAAWGKLFGQWQIGCAVMVHDADAKFNARTHLKLLERCGVTTFCAPPTVYRMLVLEDLSQYDLSGIRHSMAAGEPLNPEIIKVWKEHTGTTIYDGFGQTESVNLIANYPCMEIRPGSMGKPTPGFVVELIDDDGNPVPQGEEGNIAVKIKPEPPVGLLKEYWRNDEATRESFIGDWYYTGDRAYKDEDGYFWFVGRADDVINASGYRIGPFEVESALQSHPAVAESAVVGSPDPLRGTIVKAFVILAPGFEPSDELVTQLQEHVKQETAPYKYPREIEFVTELPKTISGKIRRVELRQREERRKREGSS</sequence>
<dbReference type="InterPro" id="IPR042099">
    <property type="entry name" value="ANL_N_sf"/>
</dbReference>
<proteinExistence type="inferred from homology"/>
<reference evidence="7 8" key="1">
    <citation type="submission" date="2019-07" db="EMBL/GenBank/DDBJ databases">
        <title>Genomic Encyclopedia of Type Strains, Phase IV (KMG-IV): sequencing the most valuable type-strain genomes for metagenomic binning, comparative biology and taxonomic classification.</title>
        <authorList>
            <person name="Goeker M."/>
        </authorList>
    </citation>
    <scope>NUCLEOTIDE SEQUENCE [LARGE SCALE GENOMIC DNA]</scope>
    <source>
        <strain evidence="7 8">SS015</strain>
    </source>
</reference>
<evidence type="ECO:0000256" key="2">
    <source>
        <dbReference type="ARBA" id="ARBA00022598"/>
    </source>
</evidence>
<evidence type="ECO:0000256" key="4">
    <source>
        <dbReference type="ARBA" id="ARBA00022840"/>
    </source>
</evidence>
<dbReference type="Proteomes" id="UP000324159">
    <property type="component" value="Unassembled WGS sequence"/>
</dbReference>
<dbReference type="InterPro" id="IPR051087">
    <property type="entry name" value="Mitochondrial_ACSM"/>
</dbReference>